<evidence type="ECO:0000313" key="3">
    <source>
        <dbReference type="EMBL" id="MBB5474007.1"/>
    </source>
</evidence>
<accession>A0A511FBM8</accession>
<dbReference type="EMBL" id="JACHDN010000001">
    <property type="protein sequence ID" value="MBB5474007.1"/>
    <property type="molecule type" value="Genomic_DNA"/>
</dbReference>
<reference evidence="3 5" key="2">
    <citation type="submission" date="2020-08" db="EMBL/GenBank/DDBJ databases">
        <title>Sequencing the genomes of 1000 actinobacteria strains.</title>
        <authorList>
            <person name="Klenk H.-P."/>
        </authorList>
    </citation>
    <scope>NUCLEOTIDE SEQUENCE [LARGE SCALE GENOMIC DNA]</scope>
    <source>
        <strain evidence="3 5">DSM 9581</strain>
    </source>
</reference>
<evidence type="ECO:0008006" key="6">
    <source>
        <dbReference type="Google" id="ProtNLM"/>
    </source>
</evidence>
<dbReference type="OrthoDB" id="9790710at2"/>
<reference evidence="2 4" key="1">
    <citation type="submission" date="2019-07" db="EMBL/GenBank/DDBJ databases">
        <title>Whole genome shotgun sequence of Cellulomonas hominis NBRC 16055.</title>
        <authorList>
            <person name="Hosoyama A."/>
            <person name="Uohara A."/>
            <person name="Ohji S."/>
            <person name="Ichikawa N."/>
        </authorList>
    </citation>
    <scope>NUCLEOTIDE SEQUENCE [LARGE SCALE GENOMIC DNA]</scope>
    <source>
        <strain evidence="2 4">NBRC 16055</strain>
    </source>
</reference>
<name>A0A511FBM8_9CELL</name>
<dbReference type="EMBL" id="BJVQ01000002">
    <property type="protein sequence ID" value="GEL45198.1"/>
    <property type="molecule type" value="Genomic_DNA"/>
</dbReference>
<evidence type="ECO:0000313" key="4">
    <source>
        <dbReference type="Proteomes" id="UP000321723"/>
    </source>
</evidence>
<dbReference type="Gene3D" id="3.40.50.2000">
    <property type="entry name" value="Glycogen Phosphorylase B"/>
    <property type="match status" value="1"/>
</dbReference>
<gene>
    <name evidence="2" type="ORF">CHO01_03140</name>
    <name evidence="3" type="ORF">HNR08_002743</name>
</gene>
<dbReference type="SUPFAM" id="SSF53756">
    <property type="entry name" value="UDP-Glycosyltransferase/glycogen phosphorylase"/>
    <property type="match status" value="1"/>
</dbReference>
<feature type="region of interest" description="Disordered" evidence="1">
    <location>
        <begin position="161"/>
        <end position="180"/>
    </location>
</feature>
<keyword evidence="4" id="KW-1185">Reference proteome</keyword>
<dbReference type="RefSeq" id="WP_146832473.1">
    <property type="nucleotide sequence ID" value="NZ_BJVQ01000002.1"/>
</dbReference>
<dbReference type="Proteomes" id="UP000321723">
    <property type="component" value="Unassembled WGS sequence"/>
</dbReference>
<evidence type="ECO:0000256" key="1">
    <source>
        <dbReference type="SAM" id="MobiDB-lite"/>
    </source>
</evidence>
<dbReference type="AlphaFoldDB" id="A0A511FBM8"/>
<dbReference type="Pfam" id="PF13692">
    <property type="entry name" value="Glyco_trans_1_4"/>
    <property type="match status" value="1"/>
</dbReference>
<evidence type="ECO:0000313" key="5">
    <source>
        <dbReference type="Proteomes" id="UP000564629"/>
    </source>
</evidence>
<evidence type="ECO:0000313" key="2">
    <source>
        <dbReference type="EMBL" id="GEL45198.1"/>
    </source>
</evidence>
<sequence>MPSRTTATAADAPTRATAGLLGARAAVVLAHLAAPGDPAPAGPAPDALRARLAAATPAEVWFTAAVLCGVLPTSAETVADVRLLRADGPAALLDRLAGRAVADVEVVVERDRTLVDVGRSDGAADELGSGIVVDQVVAAWRSRSDARTVAWARSGTALVDRSPDALGAGPDEDDEDDTPGPRLVVVPWQVPVVVLRAPTDADAAARARALVEHGAVRSGAIGFGEPAITCNDRTPAEAAGAAHALTVLRHVGRLAAVGPVAAEEYEGWREMVRTLDLAGPEVVTVPLADEVPDGHGTDGRVRDVDADPLPLLVSAGGLGPRGNQLLVLRAANTLWRSGLHFQLVLLGYRRDAPAALERQITRLREAGCPVAVLDGTDATQLRAVLERARCLVDVPQHDPIGLHSLVARALGVPVLGGPHGRPPVSVGEGAVTDPDDSTSLAEAIRPFVRPGRPAGRTPRAVARTWQDYADDLWAELAEGSRTAG</sequence>
<proteinExistence type="predicted"/>
<comment type="caution">
    <text evidence="2">The sequence shown here is derived from an EMBL/GenBank/DDBJ whole genome shotgun (WGS) entry which is preliminary data.</text>
</comment>
<organism evidence="2 4">
    <name type="scientific">Cellulomonas hominis</name>
    <dbReference type="NCBI Taxonomy" id="156981"/>
    <lineage>
        <taxon>Bacteria</taxon>
        <taxon>Bacillati</taxon>
        <taxon>Actinomycetota</taxon>
        <taxon>Actinomycetes</taxon>
        <taxon>Micrococcales</taxon>
        <taxon>Cellulomonadaceae</taxon>
        <taxon>Cellulomonas</taxon>
    </lineage>
</organism>
<dbReference type="Proteomes" id="UP000564629">
    <property type="component" value="Unassembled WGS sequence"/>
</dbReference>
<protein>
    <recommendedName>
        <fullName evidence="6">Glycosyl transferase family 1 domain-containing protein</fullName>
    </recommendedName>
</protein>